<evidence type="ECO:0000313" key="3">
    <source>
        <dbReference type="EMBL" id="EGZ19719.1"/>
    </source>
</evidence>
<evidence type="ECO:0000256" key="1">
    <source>
        <dbReference type="SAM" id="Coils"/>
    </source>
</evidence>
<evidence type="ECO:0000313" key="4">
    <source>
        <dbReference type="Proteomes" id="UP000002640"/>
    </source>
</evidence>
<evidence type="ECO:0000256" key="2">
    <source>
        <dbReference type="SAM" id="MobiDB-lite"/>
    </source>
</evidence>
<keyword evidence="1" id="KW-0175">Coiled coil</keyword>
<dbReference type="RefSeq" id="XP_009522436.1">
    <property type="nucleotide sequence ID" value="XM_009524141.1"/>
</dbReference>
<dbReference type="GeneID" id="20641588"/>
<name>G4Z8U8_PHYSP</name>
<protein>
    <submittedName>
        <fullName evidence="3">Uncharacterized protein</fullName>
    </submittedName>
</protein>
<organism evidence="3 4">
    <name type="scientific">Phytophthora sojae (strain P6497)</name>
    <name type="common">Soybean stem and root rot agent</name>
    <name type="synonym">Phytophthora megasperma f. sp. glycines</name>
    <dbReference type="NCBI Taxonomy" id="1094619"/>
    <lineage>
        <taxon>Eukaryota</taxon>
        <taxon>Sar</taxon>
        <taxon>Stramenopiles</taxon>
        <taxon>Oomycota</taxon>
        <taxon>Peronosporomycetes</taxon>
        <taxon>Peronosporales</taxon>
        <taxon>Peronosporaceae</taxon>
        <taxon>Phytophthora</taxon>
    </lineage>
</organism>
<dbReference type="SMR" id="G4Z8U8"/>
<dbReference type="EMBL" id="JH159153">
    <property type="protein sequence ID" value="EGZ19719.1"/>
    <property type="molecule type" value="Genomic_DNA"/>
</dbReference>
<gene>
    <name evidence="3" type="ORF">PHYSODRAFT_298158</name>
</gene>
<keyword evidence="4" id="KW-1185">Reference proteome</keyword>
<feature type="coiled-coil region" evidence="1">
    <location>
        <begin position="333"/>
        <end position="367"/>
    </location>
</feature>
<dbReference type="InParanoid" id="G4Z8U8"/>
<reference evidence="3 4" key="1">
    <citation type="journal article" date="2006" name="Science">
        <title>Phytophthora genome sequences uncover evolutionary origins and mechanisms of pathogenesis.</title>
        <authorList>
            <person name="Tyler B.M."/>
            <person name="Tripathy S."/>
            <person name="Zhang X."/>
            <person name="Dehal P."/>
            <person name="Jiang R.H."/>
            <person name="Aerts A."/>
            <person name="Arredondo F.D."/>
            <person name="Baxter L."/>
            <person name="Bensasson D."/>
            <person name="Beynon J.L."/>
            <person name="Chapman J."/>
            <person name="Damasceno C.M."/>
            <person name="Dorrance A.E."/>
            <person name="Dou D."/>
            <person name="Dickerman A.W."/>
            <person name="Dubchak I.L."/>
            <person name="Garbelotto M."/>
            <person name="Gijzen M."/>
            <person name="Gordon S.G."/>
            <person name="Govers F."/>
            <person name="Grunwald N.J."/>
            <person name="Huang W."/>
            <person name="Ivors K.L."/>
            <person name="Jones R.W."/>
            <person name="Kamoun S."/>
            <person name="Krampis K."/>
            <person name="Lamour K.H."/>
            <person name="Lee M.K."/>
            <person name="McDonald W.H."/>
            <person name="Medina M."/>
            <person name="Meijer H.J."/>
            <person name="Nordberg E.K."/>
            <person name="Maclean D.J."/>
            <person name="Ospina-Giraldo M.D."/>
            <person name="Morris P.F."/>
            <person name="Phuntumart V."/>
            <person name="Putnam N.H."/>
            <person name="Rash S."/>
            <person name="Rose J.K."/>
            <person name="Sakihama Y."/>
            <person name="Salamov A.A."/>
            <person name="Savidor A."/>
            <person name="Scheuring C.F."/>
            <person name="Smith B.M."/>
            <person name="Sobral B.W."/>
            <person name="Terry A."/>
            <person name="Torto-Alalibo T.A."/>
            <person name="Win J."/>
            <person name="Xu Z."/>
            <person name="Zhang H."/>
            <person name="Grigoriev I.V."/>
            <person name="Rokhsar D.S."/>
            <person name="Boore J.L."/>
        </authorList>
    </citation>
    <scope>NUCLEOTIDE SEQUENCE [LARGE SCALE GENOMIC DNA]</scope>
    <source>
        <strain evidence="3 4">P6497</strain>
    </source>
</reference>
<sequence length="553" mass="62702">MEAAVRTPPVVQELQQQLQDQQGEAAAQPREIQELKRLEQSQKQTKAHLWNVRAASYNARCVSVSLESEPPFRPFQKANAGLGTPLPNAPLPRQELPELEVGEVIPAEFFPENQTALMGWSHEQINALSILANDDFSIITSDRVLQRRLKVERYLTGYPIHSEINLRIKAWTKNKSLKVGQVGSTSSHYSQRRTATGAAKNNTVVLKKELQRNQITDWKVFTRQRREIRVGRFEGWKKEVPASPVVVRSYTTLLDVQAVRVRACTAISEKLPLGDRQGQRQKVIQQFFVVVSELRAPAHTGAVVYPAEPFHSRYGDWEYIPGGSRTRLERELSQRVELEAATRKRKIQELQQQLQEQQNQLMEQIRKEAAVQHRELVCLALCAERLERRQKQIDSHLWNIRAANYNAHCESVSVPPVSEPPLHPFKKSKRGFGTPLPNTPQPRHAIHGIDVGDVIPSEFFSENLTALMKWAHEQINALNILLNLPSTPSVKTNECISQEIGGRGGGCEKFGEREKIEVLKRATSTSSQNYQLSKLSAVAKMDSERESYHGFPK</sequence>
<feature type="region of interest" description="Disordered" evidence="2">
    <location>
        <begin position="1"/>
        <end position="30"/>
    </location>
</feature>
<dbReference type="KEGG" id="psoj:PHYSODRAFT_298158"/>
<proteinExistence type="predicted"/>
<accession>G4Z8U8</accession>
<dbReference type="AlphaFoldDB" id="G4Z8U8"/>
<dbReference type="Proteomes" id="UP000002640">
    <property type="component" value="Unassembled WGS sequence"/>
</dbReference>
<feature type="compositionally biased region" description="Low complexity" evidence="2">
    <location>
        <begin position="12"/>
        <end position="28"/>
    </location>
</feature>